<dbReference type="EMBL" id="LFZO01000492">
    <property type="protein sequence ID" value="KXT08106.1"/>
    <property type="molecule type" value="Genomic_DNA"/>
</dbReference>
<reference evidence="2 3" key="1">
    <citation type="submission" date="2015-07" db="EMBL/GenBank/DDBJ databases">
        <title>Comparative genomics of the Sigatoka disease complex on banana suggests a link between parallel evolutionary changes in Pseudocercospora fijiensis and Pseudocercospora eumusae and increased virulence on the banana host.</title>
        <authorList>
            <person name="Chang T.-C."/>
            <person name="Salvucci A."/>
            <person name="Crous P.W."/>
            <person name="Stergiopoulos I."/>
        </authorList>
    </citation>
    <scope>NUCLEOTIDE SEQUENCE [LARGE SCALE GENOMIC DNA]</scope>
    <source>
        <strain evidence="2 3">CBS 116634</strain>
    </source>
</reference>
<comment type="caution">
    <text evidence="2">The sequence shown here is derived from an EMBL/GenBank/DDBJ whole genome shotgun (WGS) entry which is preliminary data.</text>
</comment>
<evidence type="ECO:0000313" key="3">
    <source>
        <dbReference type="Proteomes" id="UP000073492"/>
    </source>
</evidence>
<keyword evidence="1" id="KW-1133">Transmembrane helix</keyword>
<feature type="transmembrane region" description="Helical" evidence="1">
    <location>
        <begin position="62"/>
        <end position="84"/>
    </location>
</feature>
<organism evidence="2 3">
    <name type="scientific">Pseudocercospora musae</name>
    <dbReference type="NCBI Taxonomy" id="113226"/>
    <lineage>
        <taxon>Eukaryota</taxon>
        <taxon>Fungi</taxon>
        <taxon>Dikarya</taxon>
        <taxon>Ascomycota</taxon>
        <taxon>Pezizomycotina</taxon>
        <taxon>Dothideomycetes</taxon>
        <taxon>Dothideomycetidae</taxon>
        <taxon>Mycosphaerellales</taxon>
        <taxon>Mycosphaerellaceae</taxon>
        <taxon>Pseudocercospora</taxon>
    </lineage>
</organism>
<name>A0A139I056_9PEZI</name>
<proteinExistence type="predicted"/>
<dbReference type="AlphaFoldDB" id="A0A139I056"/>
<dbReference type="Proteomes" id="UP000073492">
    <property type="component" value="Unassembled WGS sequence"/>
</dbReference>
<evidence type="ECO:0000313" key="2">
    <source>
        <dbReference type="EMBL" id="KXT08106.1"/>
    </source>
</evidence>
<keyword evidence="1" id="KW-0472">Membrane</keyword>
<keyword evidence="1" id="KW-0812">Transmembrane</keyword>
<protein>
    <submittedName>
        <fullName evidence="2">Uncharacterized protein</fullName>
    </submittedName>
</protein>
<gene>
    <name evidence="2" type="ORF">AC579_9205</name>
</gene>
<dbReference type="OrthoDB" id="3641865at2759"/>
<evidence type="ECO:0000256" key="1">
    <source>
        <dbReference type="SAM" id="Phobius"/>
    </source>
</evidence>
<sequence>MSTEKEIERRRRRRSRTHGFFDHGDRDLYPVRVRFADEKEEHMGIGRWIRHVAEVSIPAMRFAISLVLVILTTVAIVGPLTILASTSMRGISMLCSYHVLPESSSVCSNAWVKRQESILSNLREDKTPLSGTLHELGELTKMTASLDFIGLAMHTVSQNLTTAFEDFKQNKDAVDMRGDKTFIKLAHTASHTQKLIDALTDQDAAYRHEVVLYEEHGIADLSDTFNQTRGVLNNGTSIGIAALQIALHTIPYGSQSSLAYNILQQYYQFFKAQEQNTKIAVFLTTESKLSIQEMIGGLSHIHHRLTKLSNDRKQLCPHQQSALCKWNPAQQADSIESQLAALTWMHHVVERAEVRYKNIYSEVVKHRAALEEEVESYERWNTSIVPLRKLKQILAVEEKQINAFMALVFEKRAVVEKLYDEMMNSQEAYDATKWRLEAAMEAKRLKWL</sequence>
<keyword evidence="3" id="KW-1185">Reference proteome</keyword>
<accession>A0A139I056</accession>